<dbReference type="PANTHER" id="PTHR40642">
    <property type="entry name" value="YALI0F31295P"/>
    <property type="match status" value="1"/>
</dbReference>
<gene>
    <name evidence="2" type="ORF">BU16DRAFT_558330</name>
</gene>
<name>A0A6A6R0G8_9PEZI</name>
<dbReference type="PANTHER" id="PTHR40642:SF1">
    <property type="entry name" value="YALI0F31295P"/>
    <property type="match status" value="1"/>
</dbReference>
<feature type="region of interest" description="Disordered" evidence="1">
    <location>
        <begin position="120"/>
        <end position="197"/>
    </location>
</feature>
<organism evidence="2 3">
    <name type="scientific">Lophium mytilinum</name>
    <dbReference type="NCBI Taxonomy" id="390894"/>
    <lineage>
        <taxon>Eukaryota</taxon>
        <taxon>Fungi</taxon>
        <taxon>Dikarya</taxon>
        <taxon>Ascomycota</taxon>
        <taxon>Pezizomycotina</taxon>
        <taxon>Dothideomycetes</taxon>
        <taxon>Pleosporomycetidae</taxon>
        <taxon>Mytilinidiales</taxon>
        <taxon>Mytilinidiaceae</taxon>
        <taxon>Lophium</taxon>
    </lineage>
</organism>
<feature type="compositionally biased region" description="Basic and acidic residues" evidence="1">
    <location>
        <begin position="173"/>
        <end position="189"/>
    </location>
</feature>
<sequence length="197" mass="22464">MDLPTVTEEDLRAFHSKHFSSAPLPAVFFHLDDTSVEAYEEEDDDGLGYYADGVKRTLTDEQIAIFRHSEIQTIIKELRQARQDKEADGASTASSEESDHGLKKTMAEFTPYGEGMKRKRLDLSSLAPRKRSNNRLPDPEPGWEDISKMRNWEPEMTWEGGGAKTPDNSPSDTDDKMPRRVAREEDDLKVQNIELDY</sequence>
<proteinExistence type="predicted"/>
<reference evidence="2" key="1">
    <citation type="journal article" date="2020" name="Stud. Mycol.">
        <title>101 Dothideomycetes genomes: a test case for predicting lifestyles and emergence of pathogens.</title>
        <authorList>
            <person name="Haridas S."/>
            <person name="Albert R."/>
            <person name="Binder M."/>
            <person name="Bloem J."/>
            <person name="Labutti K."/>
            <person name="Salamov A."/>
            <person name="Andreopoulos B."/>
            <person name="Baker S."/>
            <person name="Barry K."/>
            <person name="Bills G."/>
            <person name="Bluhm B."/>
            <person name="Cannon C."/>
            <person name="Castanera R."/>
            <person name="Culley D."/>
            <person name="Daum C."/>
            <person name="Ezra D."/>
            <person name="Gonzalez J."/>
            <person name="Henrissat B."/>
            <person name="Kuo A."/>
            <person name="Liang C."/>
            <person name="Lipzen A."/>
            <person name="Lutzoni F."/>
            <person name="Magnuson J."/>
            <person name="Mondo S."/>
            <person name="Nolan M."/>
            <person name="Ohm R."/>
            <person name="Pangilinan J."/>
            <person name="Park H.-J."/>
            <person name="Ramirez L."/>
            <person name="Alfaro M."/>
            <person name="Sun H."/>
            <person name="Tritt A."/>
            <person name="Yoshinaga Y."/>
            <person name="Zwiers L.-H."/>
            <person name="Turgeon B."/>
            <person name="Goodwin S."/>
            <person name="Spatafora J."/>
            <person name="Crous P."/>
            <person name="Grigoriev I."/>
        </authorList>
    </citation>
    <scope>NUCLEOTIDE SEQUENCE</scope>
    <source>
        <strain evidence="2">CBS 269.34</strain>
    </source>
</reference>
<accession>A0A6A6R0G8</accession>
<keyword evidence="3" id="KW-1185">Reference proteome</keyword>
<evidence type="ECO:0000256" key="1">
    <source>
        <dbReference type="SAM" id="MobiDB-lite"/>
    </source>
</evidence>
<protein>
    <submittedName>
        <fullName evidence="2">Uncharacterized protein</fullName>
    </submittedName>
</protein>
<evidence type="ECO:0000313" key="3">
    <source>
        <dbReference type="Proteomes" id="UP000799750"/>
    </source>
</evidence>
<dbReference type="Pfam" id="PF12720">
    <property type="entry name" value="DUF3807"/>
    <property type="match status" value="1"/>
</dbReference>
<dbReference type="EMBL" id="MU004185">
    <property type="protein sequence ID" value="KAF2498258.1"/>
    <property type="molecule type" value="Genomic_DNA"/>
</dbReference>
<dbReference type="InterPro" id="IPR024526">
    <property type="entry name" value="DUF3807"/>
</dbReference>
<feature type="region of interest" description="Disordered" evidence="1">
    <location>
        <begin position="82"/>
        <end position="103"/>
    </location>
</feature>
<dbReference type="Proteomes" id="UP000799750">
    <property type="component" value="Unassembled WGS sequence"/>
</dbReference>
<dbReference type="AlphaFoldDB" id="A0A6A6R0G8"/>
<dbReference type="OrthoDB" id="5422320at2759"/>
<evidence type="ECO:0000313" key="2">
    <source>
        <dbReference type="EMBL" id="KAF2498258.1"/>
    </source>
</evidence>